<keyword evidence="3" id="KW-1185">Reference proteome</keyword>
<dbReference type="Proteomes" id="UP000560658">
    <property type="component" value="Unassembled WGS sequence"/>
</dbReference>
<dbReference type="EMBL" id="JACIER010000018">
    <property type="protein sequence ID" value="MBB4045777.1"/>
    <property type="molecule type" value="Genomic_DNA"/>
</dbReference>
<protein>
    <submittedName>
        <fullName evidence="2">Alpha-N-arabinofuranosidase</fullName>
        <ecNumber evidence="2">3.2.1.55</ecNumber>
    </submittedName>
</protein>
<reference evidence="2" key="1">
    <citation type="submission" date="2020-08" db="EMBL/GenBank/DDBJ databases">
        <title>Genomic Encyclopedia of Type Strains, Phase IV (KMG-IV): sequencing the most valuable type-strain genomes for metagenomic binning, comparative biology and taxonomic classification.</title>
        <authorList>
            <person name="Goeker M."/>
        </authorList>
    </citation>
    <scope>NUCLEOTIDE SEQUENCE [LARGE SCALE GENOMIC DNA]</scope>
    <source>
        <strain evidence="2">DSM 105720</strain>
    </source>
</reference>
<keyword evidence="2" id="KW-0378">Hydrolase</keyword>
<dbReference type="RefSeq" id="WP_044163711.1">
    <property type="nucleotide sequence ID" value="NZ_JACIER010000018.1"/>
</dbReference>
<comment type="caution">
    <text evidence="2">The sequence shown here is derived from an EMBL/GenBank/DDBJ whole genome shotgun (WGS) entry which is preliminary data.</text>
</comment>
<dbReference type="InterPro" id="IPR013320">
    <property type="entry name" value="ConA-like_dom_sf"/>
</dbReference>
<dbReference type="Gene3D" id="2.60.120.200">
    <property type="match status" value="1"/>
</dbReference>
<sequence>MTKQVPYNKQDVYLKVEAKGLDVNFSFGETSEKMINIGVIQSLEVISDNKFNKFNGPGIGVYATSNGKPSKNEASYDWFEYKAQ</sequence>
<dbReference type="EC" id="3.2.1.55" evidence="2"/>
<dbReference type="Pfam" id="PF17851">
    <property type="entry name" value="GH43_C2"/>
    <property type="match status" value="1"/>
</dbReference>
<accession>A0A840D013</accession>
<dbReference type="GO" id="GO:0046556">
    <property type="term" value="F:alpha-L-arabinofuranosidase activity"/>
    <property type="evidence" value="ECO:0007669"/>
    <property type="project" value="UniProtKB-EC"/>
</dbReference>
<proteinExistence type="predicted"/>
<evidence type="ECO:0000313" key="3">
    <source>
        <dbReference type="Proteomes" id="UP000560658"/>
    </source>
</evidence>
<evidence type="ECO:0000259" key="1">
    <source>
        <dbReference type="Pfam" id="PF17851"/>
    </source>
</evidence>
<gene>
    <name evidence="2" type="ORF">GGR06_003599</name>
</gene>
<keyword evidence="2" id="KW-0326">Glycosidase</keyword>
<dbReference type="InterPro" id="IPR041542">
    <property type="entry name" value="GH43_C2"/>
</dbReference>
<dbReference type="GO" id="GO:0005975">
    <property type="term" value="P:carbohydrate metabolic process"/>
    <property type="evidence" value="ECO:0007669"/>
    <property type="project" value="UniProtKB-ARBA"/>
</dbReference>
<name>A0A840D013_9BACE</name>
<dbReference type="SUPFAM" id="SSF49899">
    <property type="entry name" value="Concanavalin A-like lectins/glucanases"/>
    <property type="match status" value="1"/>
</dbReference>
<feature type="domain" description="Beta-xylosidase C-terminal Concanavalin A-like" evidence="1">
    <location>
        <begin position="3"/>
        <end position="82"/>
    </location>
</feature>
<organism evidence="2 3">
    <name type="scientific">Bacteroides reticulotermitis</name>
    <dbReference type="NCBI Taxonomy" id="1133319"/>
    <lineage>
        <taxon>Bacteria</taxon>
        <taxon>Pseudomonadati</taxon>
        <taxon>Bacteroidota</taxon>
        <taxon>Bacteroidia</taxon>
        <taxon>Bacteroidales</taxon>
        <taxon>Bacteroidaceae</taxon>
        <taxon>Bacteroides</taxon>
    </lineage>
</organism>
<evidence type="ECO:0000313" key="2">
    <source>
        <dbReference type="EMBL" id="MBB4045777.1"/>
    </source>
</evidence>
<dbReference type="AlphaFoldDB" id="A0A840D013"/>